<protein>
    <submittedName>
        <fullName evidence="1">Winged helix-turn-helix DNA-binding</fullName>
    </submittedName>
</protein>
<evidence type="ECO:0000313" key="2">
    <source>
        <dbReference type="Proteomes" id="UP000192731"/>
    </source>
</evidence>
<accession>A0A1W1UHB8</accession>
<name>A0A1W1UHB8_DESTI</name>
<dbReference type="Proteomes" id="UP000192731">
    <property type="component" value="Unassembled WGS sequence"/>
</dbReference>
<organism evidence="1 2">
    <name type="scientific">Desulfonispora thiosulfatigenes DSM 11270</name>
    <dbReference type="NCBI Taxonomy" id="656914"/>
    <lineage>
        <taxon>Bacteria</taxon>
        <taxon>Bacillati</taxon>
        <taxon>Bacillota</taxon>
        <taxon>Clostridia</taxon>
        <taxon>Eubacteriales</taxon>
        <taxon>Peptococcaceae</taxon>
        <taxon>Desulfonispora</taxon>
    </lineage>
</organism>
<dbReference type="AlphaFoldDB" id="A0A1W1UHB8"/>
<sequence>MGNNIELTFISSPLILESIGRGKGRYYTLSRNAYKILKENMGYERQQSLDKEAIKIRILSILKKKNLSNKEIRQITGMDSKQVQRLMKELKLDGVDLTGRGRGAKYIYNPDK</sequence>
<dbReference type="SUPFAM" id="SSF46785">
    <property type="entry name" value="Winged helix' DNA-binding domain"/>
    <property type="match status" value="1"/>
</dbReference>
<dbReference type="STRING" id="656914.SAMN00017405_0895"/>
<dbReference type="InterPro" id="IPR036390">
    <property type="entry name" value="WH_DNA-bd_sf"/>
</dbReference>
<gene>
    <name evidence="1" type="ORF">SAMN00017405_0895</name>
</gene>
<dbReference type="RefSeq" id="WP_200805844.1">
    <property type="nucleotide sequence ID" value="NZ_FWWT01000005.1"/>
</dbReference>
<reference evidence="1 2" key="1">
    <citation type="submission" date="2017-04" db="EMBL/GenBank/DDBJ databases">
        <authorList>
            <person name="Afonso C.L."/>
            <person name="Miller P.J."/>
            <person name="Scott M.A."/>
            <person name="Spackman E."/>
            <person name="Goraichik I."/>
            <person name="Dimitrov K.M."/>
            <person name="Suarez D.L."/>
            <person name="Swayne D.E."/>
        </authorList>
    </citation>
    <scope>NUCLEOTIDE SEQUENCE [LARGE SCALE GENOMIC DNA]</scope>
    <source>
        <strain evidence="1 2">DSM 11270</strain>
    </source>
</reference>
<keyword evidence="2" id="KW-1185">Reference proteome</keyword>
<evidence type="ECO:0000313" key="1">
    <source>
        <dbReference type="EMBL" id="SMB80518.1"/>
    </source>
</evidence>
<dbReference type="GO" id="GO:0003677">
    <property type="term" value="F:DNA binding"/>
    <property type="evidence" value="ECO:0007669"/>
    <property type="project" value="UniProtKB-KW"/>
</dbReference>
<keyword evidence="1" id="KW-0238">DNA-binding</keyword>
<proteinExistence type="predicted"/>
<dbReference type="EMBL" id="FWWT01000005">
    <property type="protein sequence ID" value="SMB80518.1"/>
    <property type="molecule type" value="Genomic_DNA"/>
</dbReference>